<dbReference type="RefSeq" id="WP_207248339.1">
    <property type="nucleotide sequence ID" value="NZ_JAFMOF010000004.1"/>
</dbReference>
<name>A0A939FT17_9ACTN</name>
<reference evidence="3" key="1">
    <citation type="submission" date="2021-03" db="EMBL/GenBank/DDBJ databases">
        <title>Streptomyces strains.</title>
        <authorList>
            <person name="Lund M.B."/>
            <person name="Toerring T."/>
        </authorList>
    </citation>
    <scope>NUCLEOTIDE SEQUENCE</scope>
    <source>
        <strain evidence="3">JCM 4242</strain>
    </source>
</reference>
<accession>A0A939FT17</accession>
<evidence type="ECO:0000313" key="3">
    <source>
        <dbReference type="EMBL" id="MBO0656166.1"/>
    </source>
</evidence>
<gene>
    <name evidence="3" type="ORF">J1792_26340</name>
</gene>
<keyword evidence="1" id="KW-0808">Transferase</keyword>
<sequence length="320" mass="35227">MRILLWHVHGSWTTAFVQGRHTYVVPVTEDRGPDGLGRARTFDWPDSVVELPPERLRDAGADLLVLQRPHEFALARRWLGLRPGVDVPAVYLEHNAPGGPVPHTRHPAAGRPGLTVVHVTHFNRLMWDCGSTPTTVIEHGIVDPGPLWTGRLARAAVVVNEPLRRGRTTGTDLLPYFSEAAPLDVFGMGTDGLAGRLGVAAERCRDHELVQSALHREMAERRVYLHPVRWTSLGLSLLEAMHLGMPVVALATTEVCGAVPARAGVVSNRIELLHDAVRAFVADPARARETGRAARAAALARYGLPRFLDDWDRLIKEVTR</sequence>
<comment type="caution">
    <text evidence="3">The sequence shown here is derived from an EMBL/GenBank/DDBJ whole genome shotgun (WGS) entry which is preliminary data.</text>
</comment>
<dbReference type="SUPFAM" id="SSF53756">
    <property type="entry name" value="UDP-Glycosyltransferase/glycogen phosphorylase"/>
    <property type="match status" value="1"/>
</dbReference>
<dbReference type="Pfam" id="PF00534">
    <property type="entry name" value="Glycos_transf_1"/>
    <property type="match status" value="1"/>
</dbReference>
<dbReference type="Gene3D" id="3.40.50.2000">
    <property type="entry name" value="Glycogen Phosphorylase B"/>
    <property type="match status" value="1"/>
</dbReference>
<evidence type="ECO:0000256" key="1">
    <source>
        <dbReference type="ARBA" id="ARBA00022679"/>
    </source>
</evidence>
<dbReference type="InterPro" id="IPR001296">
    <property type="entry name" value="Glyco_trans_1"/>
</dbReference>
<dbReference type="EMBL" id="JAFMOF010000004">
    <property type="protein sequence ID" value="MBO0656166.1"/>
    <property type="molecule type" value="Genomic_DNA"/>
</dbReference>
<evidence type="ECO:0000313" key="4">
    <source>
        <dbReference type="Proteomes" id="UP000664781"/>
    </source>
</evidence>
<keyword evidence="4" id="KW-1185">Reference proteome</keyword>
<evidence type="ECO:0000259" key="2">
    <source>
        <dbReference type="Pfam" id="PF00534"/>
    </source>
</evidence>
<proteinExistence type="predicted"/>
<dbReference type="GO" id="GO:0016757">
    <property type="term" value="F:glycosyltransferase activity"/>
    <property type="evidence" value="ECO:0007669"/>
    <property type="project" value="InterPro"/>
</dbReference>
<dbReference type="Proteomes" id="UP000664781">
    <property type="component" value="Unassembled WGS sequence"/>
</dbReference>
<organism evidence="3 4">
    <name type="scientific">Streptomyces triculaminicus</name>
    <dbReference type="NCBI Taxonomy" id="2816232"/>
    <lineage>
        <taxon>Bacteria</taxon>
        <taxon>Bacillati</taxon>
        <taxon>Actinomycetota</taxon>
        <taxon>Actinomycetes</taxon>
        <taxon>Kitasatosporales</taxon>
        <taxon>Streptomycetaceae</taxon>
        <taxon>Streptomyces</taxon>
    </lineage>
</organism>
<protein>
    <submittedName>
        <fullName evidence="3">Glycosyltransferase</fullName>
    </submittedName>
</protein>
<feature type="domain" description="Glycosyl transferase family 1" evidence="2">
    <location>
        <begin position="213"/>
        <end position="295"/>
    </location>
</feature>
<dbReference type="AlphaFoldDB" id="A0A939FT17"/>